<name>A0AAD2CWW6_EUPCR</name>
<accession>A0AAD2CWW6</accession>
<feature type="chain" id="PRO_5042236647" description="Calcineurin-like phosphoesterase domain-containing protein" evidence="3">
    <location>
        <begin position="22"/>
        <end position="383"/>
    </location>
</feature>
<evidence type="ECO:0000259" key="4">
    <source>
        <dbReference type="Pfam" id="PF00149"/>
    </source>
</evidence>
<evidence type="ECO:0000313" key="5">
    <source>
        <dbReference type="EMBL" id="CAI2372878.1"/>
    </source>
</evidence>
<evidence type="ECO:0000313" key="6">
    <source>
        <dbReference type="Proteomes" id="UP001295684"/>
    </source>
</evidence>
<protein>
    <recommendedName>
        <fullName evidence="4">Calcineurin-like phosphoesterase domain-containing protein</fullName>
    </recommendedName>
</protein>
<keyword evidence="2" id="KW-0378">Hydrolase</keyword>
<dbReference type="Pfam" id="PF00149">
    <property type="entry name" value="Metallophos"/>
    <property type="match status" value="1"/>
</dbReference>
<comment type="caution">
    <text evidence="5">The sequence shown here is derived from an EMBL/GenBank/DDBJ whole genome shotgun (WGS) entry which is preliminary data.</text>
</comment>
<keyword evidence="1 3" id="KW-0732">Signal</keyword>
<keyword evidence="6" id="KW-1185">Reference proteome</keyword>
<evidence type="ECO:0000256" key="3">
    <source>
        <dbReference type="SAM" id="SignalP"/>
    </source>
</evidence>
<dbReference type="AlphaFoldDB" id="A0AAD2CWW6"/>
<organism evidence="5 6">
    <name type="scientific">Euplotes crassus</name>
    <dbReference type="NCBI Taxonomy" id="5936"/>
    <lineage>
        <taxon>Eukaryota</taxon>
        <taxon>Sar</taxon>
        <taxon>Alveolata</taxon>
        <taxon>Ciliophora</taxon>
        <taxon>Intramacronucleata</taxon>
        <taxon>Spirotrichea</taxon>
        <taxon>Hypotrichia</taxon>
        <taxon>Euplotida</taxon>
        <taxon>Euplotidae</taxon>
        <taxon>Moneuplotes</taxon>
    </lineage>
</organism>
<dbReference type="PANTHER" id="PTHR10161:SF14">
    <property type="entry name" value="TARTRATE-RESISTANT ACID PHOSPHATASE TYPE 5"/>
    <property type="match status" value="1"/>
</dbReference>
<dbReference type="Proteomes" id="UP001295684">
    <property type="component" value="Unassembled WGS sequence"/>
</dbReference>
<dbReference type="GO" id="GO:0016787">
    <property type="term" value="F:hydrolase activity"/>
    <property type="evidence" value="ECO:0007669"/>
    <property type="project" value="UniProtKB-KW"/>
</dbReference>
<dbReference type="EMBL" id="CAMPGE010014192">
    <property type="protein sequence ID" value="CAI2372878.1"/>
    <property type="molecule type" value="Genomic_DNA"/>
</dbReference>
<dbReference type="InterPro" id="IPR004843">
    <property type="entry name" value="Calcineurin-like_PHP"/>
</dbReference>
<gene>
    <name evidence="5" type="ORF">ECRASSUSDP1_LOCUS14212</name>
</gene>
<dbReference type="InterPro" id="IPR051558">
    <property type="entry name" value="Metallophosphoesterase_PAP"/>
</dbReference>
<dbReference type="InterPro" id="IPR029052">
    <property type="entry name" value="Metallo-depent_PP-like"/>
</dbReference>
<reference evidence="5" key="1">
    <citation type="submission" date="2023-07" db="EMBL/GenBank/DDBJ databases">
        <authorList>
            <consortium name="AG Swart"/>
            <person name="Singh M."/>
            <person name="Singh A."/>
            <person name="Seah K."/>
            <person name="Emmerich C."/>
        </authorList>
    </citation>
    <scope>NUCLEOTIDE SEQUENCE</scope>
    <source>
        <strain evidence="5">DP1</strain>
    </source>
</reference>
<proteinExistence type="predicted"/>
<dbReference type="Gene3D" id="3.60.21.10">
    <property type="match status" value="1"/>
</dbReference>
<dbReference type="PANTHER" id="PTHR10161">
    <property type="entry name" value="TARTRATE-RESISTANT ACID PHOSPHATASE TYPE 5"/>
    <property type="match status" value="1"/>
</dbReference>
<evidence type="ECO:0000256" key="2">
    <source>
        <dbReference type="ARBA" id="ARBA00022801"/>
    </source>
</evidence>
<sequence>MVIKCASLYIILAIILVLVSADVVSQTFTPEMVNLISDQMQRSNLYADDDFTRFFVVGDFGDLDNLSGVDNMTNIMSELASEKPFHFVTTVGDNFYPKGIETMDDLQNANKVMSYFQKPDIKDIKIYPTLGNHDCYSDYTNEVKFSEFKSQWRMESDYYELKEPLKDDPSKYVVILMSNSCLLMCWSINEADQKAHKTCNKMNTEVGSQRVKEHYFWLEHKLQTYSTDPNAVWVGVAMHHPVLKEVPLKNDLLPLLQKYKVDFALVGHTHIYEYSNFGYDESLRYPNEAKGPVLDDCGADIEIYNTANIEHYFKKGEMFHQILVGTSGTELDKICPYHDQDGEVYFQSIDGHGLVTIEANSQDLRISYYKDKDIPFFSIEITV</sequence>
<dbReference type="SUPFAM" id="SSF56300">
    <property type="entry name" value="Metallo-dependent phosphatases"/>
    <property type="match status" value="1"/>
</dbReference>
<feature type="domain" description="Calcineurin-like phosphoesterase" evidence="4">
    <location>
        <begin position="53"/>
        <end position="272"/>
    </location>
</feature>
<feature type="signal peptide" evidence="3">
    <location>
        <begin position="1"/>
        <end position="21"/>
    </location>
</feature>
<evidence type="ECO:0000256" key="1">
    <source>
        <dbReference type="ARBA" id="ARBA00022729"/>
    </source>
</evidence>